<sequence length="37" mass="3869">MAGFTPVRNLGAEDFIDIGLRNGIPRLTKTGVSLPAA</sequence>
<name>A0A1I0K5R1_9BACT</name>
<evidence type="ECO:0000313" key="2">
    <source>
        <dbReference type="Proteomes" id="UP000199181"/>
    </source>
</evidence>
<dbReference type="EMBL" id="FOIJ01000009">
    <property type="protein sequence ID" value="SEU18862.1"/>
    <property type="molecule type" value="Genomic_DNA"/>
</dbReference>
<keyword evidence="2" id="KW-1185">Reference proteome</keyword>
<dbReference type="AlphaFoldDB" id="A0A1I0K5R1"/>
<reference evidence="2" key="1">
    <citation type="submission" date="2016-10" db="EMBL/GenBank/DDBJ databases">
        <authorList>
            <person name="Varghese N."/>
            <person name="Submissions S."/>
        </authorList>
    </citation>
    <scope>NUCLEOTIDE SEQUENCE [LARGE SCALE GENOMIC DNA]</scope>
    <source>
        <strain evidence="2">DSM 16858</strain>
    </source>
</reference>
<organism evidence="1 2">
    <name type="scientific">Stigmatella erecta</name>
    <dbReference type="NCBI Taxonomy" id="83460"/>
    <lineage>
        <taxon>Bacteria</taxon>
        <taxon>Pseudomonadati</taxon>
        <taxon>Myxococcota</taxon>
        <taxon>Myxococcia</taxon>
        <taxon>Myxococcales</taxon>
        <taxon>Cystobacterineae</taxon>
        <taxon>Archangiaceae</taxon>
        <taxon>Stigmatella</taxon>
    </lineage>
</organism>
<protein>
    <submittedName>
        <fullName evidence="1">Uncharacterized protein</fullName>
    </submittedName>
</protein>
<accession>A0A1I0K5R1</accession>
<proteinExistence type="predicted"/>
<evidence type="ECO:0000313" key="1">
    <source>
        <dbReference type="EMBL" id="SEU18862.1"/>
    </source>
</evidence>
<dbReference type="Proteomes" id="UP000199181">
    <property type="component" value="Unassembled WGS sequence"/>
</dbReference>
<gene>
    <name evidence="1" type="ORF">SAMN05443639_109144</name>
</gene>